<evidence type="ECO:0000256" key="1">
    <source>
        <dbReference type="SAM" id="MobiDB-lite"/>
    </source>
</evidence>
<keyword evidence="3" id="KW-1185">Reference proteome</keyword>
<evidence type="ECO:0000313" key="2">
    <source>
        <dbReference type="EMBL" id="KAJ4500248.1"/>
    </source>
</evidence>
<feature type="region of interest" description="Disordered" evidence="1">
    <location>
        <begin position="849"/>
        <end position="881"/>
    </location>
</feature>
<name>A0ABQ8VV52_9AGAR</name>
<dbReference type="Proteomes" id="UP001150217">
    <property type="component" value="Unassembled WGS sequence"/>
</dbReference>
<feature type="compositionally biased region" description="Basic and acidic residues" evidence="1">
    <location>
        <begin position="83"/>
        <end position="100"/>
    </location>
</feature>
<accession>A0ABQ8VV52</accession>
<reference evidence="2" key="1">
    <citation type="submission" date="2022-08" db="EMBL/GenBank/DDBJ databases">
        <title>A Global Phylogenomic Analysis of the Shiitake Genus Lentinula.</title>
        <authorList>
            <consortium name="DOE Joint Genome Institute"/>
            <person name="Sierra-Patev S."/>
            <person name="Min B."/>
            <person name="Naranjo-Ortiz M."/>
            <person name="Looney B."/>
            <person name="Konkel Z."/>
            <person name="Slot J.C."/>
            <person name="Sakamoto Y."/>
            <person name="Steenwyk J.L."/>
            <person name="Rokas A."/>
            <person name="Carro J."/>
            <person name="Camarero S."/>
            <person name="Ferreira P."/>
            <person name="Molpeceres G."/>
            <person name="Ruiz-Duenas F.J."/>
            <person name="Serrano A."/>
            <person name="Henrissat B."/>
            <person name="Drula E."/>
            <person name="Hughes K.W."/>
            <person name="Mata J.L."/>
            <person name="Ishikawa N.K."/>
            <person name="Vargas-Isla R."/>
            <person name="Ushijima S."/>
            <person name="Smith C.A."/>
            <person name="Ahrendt S."/>
            <person name="Andreopoulos W."/>
            <person name="He G."/>
            <person name="Labutti K."/>
            <person name="Lipzen A."/>
            <person name="Ng V."/>
            <person name="Riley R."/>
            <person name="Sandor L."/>
            <person name="Barry K."/>
            <person name="Martinez A.T."/>
            <person name="Xiao Y."/>
            <person name="Gibbons J.G."/>
            <person name="Terashima K."/>
            <person name="Grigoriev I.V."/>
            <person name="Hibbett D.S."/>
        </authorList>
    </citation>
    <scope>NUCLEOTIDE SEQUENCE</scope>
    <source>
        <strain evidence="2">RHP3577 ss4</strain>
    </source>
</reference>
<feature type="region of interest" description="Disordered" evidence="1">
    <location>
        <begin position="18"/>
        <end position="128"/>
    </location>
</feature>
<sequence length="881" mass="100608">MKNVDRKLDNALKLGSACKQKVSKTERKARTAAASAAQRKSVEQIPGPTLADNDDENEKENDVERLEAENSELQRNVKNLQKKSGEEQEREKKEKWRAQEIQEEQEGMGRELERERKQSKLESEEHEVSQAKLRDKLYRYQHENHMLKAKVGRIPSRLGTAVKRIAHTYNMKADKKQKFFMKHDGVVTDETHNIFLDLVAIEEVPANRVTHVFKRIAGAFGIEVEGDVSRRTVGRIAKEGGVASKLQIGKAVLGTSTKGVTISSNGTTHKNVTYETKHATVIQADKKLQFFLGLKMAVNHTSETQLGCWIETMEDIYHLLFESGMCSEDDTRIFWNFVTGFHSDHAADQKKLFELLKNELEYACLIFQGSQTLIQRIGGPAAWEALSLVEHSRRLEAMRNQIICDMGEAEYAKLSEAEKAEVNFFLWAGCCMHKEMNVFKGGCIGLDKFWKQHPELNPPKLLPNLKLREPGRLIEPLNARNEELSKKRGQQDTLQFFFDHKLGFNISFPDTSNTRFQSHAEACAVIITYLDLFIEFLTYMKQNKGSGKLNHMEQNVFDGLQDILTRHEFIAITVYWLAISVPYMREIRGPYATEDNVLKLGPLHQCVIDHIDTLIKHPEYLIGPNASAEMGSLDGRAWEQPEAFYASQKYAPDLPHSKDVLIHFLKSARVLWVHFNAELLPGGALANATLEQIESAWMEKTNDLNEADFGMYQQTARATPTISLAQYNARKMFKLNQIAEFLHSLSPMRQWLRKITRTQDASGSSRQQRIQLAEDKTQKQQERIERHRKAACEIDAISPIQTVTELDFHASLAVGSSGYLTVPEITKQLKWHKIHEKFVDARVSIVLSKGPREEQEDPEVTVQDLNNFDSDGYDSEEDYYK</sequence>
<feature type="compositionally biased region" description="Polar residues" evidence="1">
    <location>
        <begin position="758"/>
        <end position="770"/>
    </location>
</feature>
<organism evidence="2 3">
    <name type="scientific">Lentinula lateritia</name>
    <dbReference type="NCBI Taxonomy" id="40482"/>
    <lineage>
        <taxon>Eukaryota</taxon>
        <taxon>Fungi</taxon>
        <taxon>Dikarya</taxon>
        <taxon>Basidiomycota</taxon>
        <taxon>Agaricomycotina</taxon>
        <taxon>Agaricomycetes</taxon>
        <taxon>Agaricomycetidae</taxon>
        <taxon>Agaricales</taxon>
        <taxon>Marasmiineae</taxon>
        <taxon>Omphalotaceae</taxon>
        <taxon>Lentinula</taxon>
    </lineage>
</organism>
<feature type="compositionally biased region" description="Basic and acidic residues" evidence="1">
    <location>
        <begin position="107"/>
        <end position="128"/>
    </location>
</feature>
<dbReference type="EMBL" id="JANVFT010000006">
    <property type="protein sequence ID" value="KAJ4500248.1"/>
    <property type="molecule type" value="Genomic_DNA"/>
</dbReference>
<comment type="caution">
    <text evidence="2">The sequence shown here is derived from an EMBL/GenBank/DDBJ whole genome shotgun (WGS) entry which is preliminary data.</text>
</comment>
<feature type="compositionally biased region" description="Acidic residues" evidence="1">
    <location>
        <begin position="871"/>
        <end position="881"/>
    </location>
</feature>
<protein>
    <submittedName>
        <fullName evidence="2">Uncharacterized protein</fullName>
    </submittedName>
</protein>
<gene>
    <name evidence="2" type="ORF">C8R41DRAFT_863256</name>
</gene>
<proteinExistence type="predicted"/>
<evidence type="ECO:0000313" key="3">
    <source>
        <dbReference type="Proteomes" id="UP001150217"/>
    </source>
</evidence>
<feature type="region of interest" description="Disordered" evidence="1">
    <location>
        <begin position="757"/>
        <end position="781"/>
    </location>
</feature>
<feature type="compositionally biased region" description="Basic and acidic residues" evidence="1">
    <location>
        <begin position="772"/>
        <end position="781"/>
    </location>
</feature>